<dbReference type="InterPro" id="IPR046348">
    <property type="entry name" value="SIS_dom_sf"/>
</dbReference>
<feature type="domain" description="SIS" evidence="1">
    <location>
        <begin position="195"/>
        <end position="336"/>
    </location>
</feature>
<reference evidence="2 3" key="1">
    <citation type="submission" date="2019-03" db="EMBL/GenBank/DDBJ databases">
        <title>Genomic Encyclopedia of Type Strains, Phase IV (KMG-IV): sequencing the most valuable type-strain genomes for metagenomic binning, comparative biology and taxonomic classification.</title>
        <authorList>
            <person name="Goeker M."/>
        </authorList>
    </citation>
    <scope>NUCLEOTIDE SEQUENCE [LARGE SCALE GENOMIC DNA]</scope>
    <source>
        <strain evidence="2 3">DSM 100433</strain>
    </source>
</reference>
<dbReference type="PANTHER" id="PTHR10937:SF4">
    <property type="entry name" value="GLUCOSAMINE-6-PHOSPHATE DEAMINASE"/>
    <property type="match status" value="1"/>
</dbReference>
<name>A0A9X8UJ20_9FIRM</name>
<sequence length="346" mass="37368">MYLTEQEIMGTQEALMRSYEQIESQEQEIKRFFEENKSRKFVFIGCGSSNMLAKSCERLFIARPGTSAVALAGGDYLVNPGYYRETVRDAIVVALSRSGLTSEIVRGLTIMKKEPGVKVVSITMKEGNDAAGLSDLAIVLPWAYDNSVCQTRTVATLYASALQLCAICYGDEGLKAAVKAAAGSNKAHQEKWRPSLEEIGKNDFSDVVVLADGPLCGIAEEGALAFTEVALVPGKYFNMLDYRHGPIVLNGKKTLTILLLQPGETSYQYAMVEDLKKHGGTVVTVGDAAGNPCSAALHVQIEGIDRFEAFGMPFIYVCQMIALSHALAIGGNPDAPTGLDAYITLK</sequence>
<evidence type="ECO:0000259" key="1">
    <source>
        <dbReference type="PROSITE" id="PS51464"/>
    </source>
</evidence>
<dbReference type="PANTHER" id="PTHR10937">
    <property type="entry name" value="GLUCOSAMINE--FRUCTOSE-6-PHOSPHATE AMINOTRANSFERASE, ISOMERIZING"/>
    <property type="match status" value="1"/>
</dbReference>
<dbReference type="GO" id="GO:1901135">
    <property type="term" value="P:carbohydrate derivative metabolic process"/>
    <property type="evidence" value="ECO:0007669"/>
    <property type="project" value="InterPro"/>
</dbReference>
<dbReference type="Proteomes" id="UP000294682">
    <property type="component" value="Unassembled WGS sequence"/>
</dbReference>
<dbReference type="PROSITE" id="PS51464">
    <property type="entry name" value="SIS"/>
    <property type="match status" value="2"/>
</dbReference>
<dbReference type="RefSeq" id="WP_079698786.1">
    <property type="nucleotide sequence ID" value="NZ_SLUK01000006.1"/>
</dbReference>
<dbReference type="EMBL" id="SLUK01000006">
    <property type="protein sequence ID" value="TCL43254.1"/>
    <property type="molecule type" value="Genomic_DNA"/>
</dbReference>
<comment type="caution">
    <text evidence="2">The sequence shown here is derived from an EMBL/GenBank/DDBJ whole genome shotgun (WGS) entry which is preliminary data.</text>
</comment>
<dbReference type="GO" id="GO:0097367">
    <property type="term" value="F:carbohydrate derivative binding"/>
    <property type="evidence" value="ECO:0007669"/>
    <property type="project" value="InterPro"/>
</dbReference>
<dbReference type="SUPFAM" id="SSF53697">
    <property type="entry name" value="SIS domain"/>
    <property type="match status" value="1"/>
</dbReference>
<organism evidence="2 3">
    <name type="scientific">Harryflintia acetispora</name>
    <dbReference type="NCBI Taxonomy" id="1849041"/>
    <lineage>
        <taxon>Bacteria</taxon>
        <taxon>Bacillati</taxon>
        <taxon>Bacillota</taxon>
        <taxon>Clostridia</taxon>
        <taxon>Eubacteriales</taxon>
        <taxon>Oscillospiraceae</taxon>
        <taxon>Harryflintia</taxon>
    </lineage>
</organism>
<gene>
    <name evidence="2" type="ORF">EDD78_106114</name>
</gene>
<dbReference type="AlphaFoldDB" id="A0A9X8UJ20"/>
<dbReference type="InterPro" id="IPR001347">
    <property type="entry name" value="SIS_dom"/>
</dbReference>
<feature type="domain" description="SIS" evidence="1">
    <location>
        <begin position="29"/>
        <end position="186"/>
    </location>
</feature>
<dbReference type="Gene3D" id="3.40.50.10490">
    <property type="entry name" value="Glucose-6-phosphate isomerase like protein, domain 1"/>
    <property type="match status" value="2"/>
</dbReference>
<dbReference type="OrthoDB" id="3684496at2"/>
<evidence type="ECO:0000313" key="2">
    <source>
        <dbReference type="EMBL" id="TCL43254.1"/>
    </source>
</evidence>
<keyword evidence="3" id="KW-1185">Reference proteome</keyword>
<protein>
    <submittedName>
        <fullName evidence="2">Fructoselysine-6-P-deglycase FrlB-like protein</fullName>
    </submittedName>
</protein>
<dbReference type="Pfam" id="PF01380">
    <property type="entry name" value="SIS"/>
    <property type="match status" value="1"/>
</dbReference>
<accession>A0A9X8UJ20</accession>
<proteinExistence type="predicted"/>
<evidence type="ECO:0000313" key="3">
    <source>
        <dbReference type="Proteomes" id="UP000294682"/>
    </source>
</evidence>